<evidence type="ECO:0000313" key="5">
    <source>
        <dbReference type="Proteomes" id="UP000824120"/>
    </source>
</evidence>
<keyword evidence="2" id="KW-0539">Nucleus</keyword>
<dbReference type="PANTHER" id="PTHR31945">
    <property type="entry name" value="TRANSCRIPTION FACTOR SCREAM2-RELATED"/>
    <property type="match status" value="1"/>
</dbReference>
<evidence type="ECO:0000256" key="2">
    <source>
        <dbReference type="ARBA" id="ARBA00023242"/>
    </source>
</evidence>
<proteinExistence type="predicted"/>
<dbReference type="EMBL" id="JACXVP010000010">
    <property type="protein sequence ID" value="KAG5579840.1"/>
    <property type="molecule type" value="Genomic_DNA"/>
</dbReference>
<dbReference type="Proteomes" id="UP000824120">
    <property type="component" value="Chromosome 10"/>
</dbReference>
<evidence type="ECO:0000256" key="1">
    <source>
        <dbReference type="ARBA" id="ARBA00004123"/>
    </source>
</evidence>
<dbReference type="InterPro" id="IPR051358">
    <property type="entry name" value="TF_AMS/ICE1/BHLH6-like"/>
</dbReference>
<protein>
    <submittedName>
        <fullName evidence="4">Uncharacterized protein</fullName>
    </submittedName>
</protein>
<sequence>MGESKVLKSAKIPRQQRQELNIAQAIAERQSAIKFLAGKDGIKIGENSSNTANNISGADQKGKKKGLPAKNLMAKRHRKKKINDRLYILRFVVPKITKV</sequence>
<feature type="region of interest" description="Disordered" evidence="3">
    <location>
        <begin position="46"/>
        <end position="67"/>
    </location>
</feature>
<dbReference type="PANTHER" id="PTHR31945:SF129">
    <property type="entry name" value="TRANSCRIPTION FACTOR SCREAM2"/>
    <property type="match status" value="1"/>
</dbReference>
<reference evidence="4 5" key="1">
    <citation type="submission" date="2020-09" db="EMBL/GenBank/DDBJ databases">
        <title>De no assembly of potato wild relative species, Solanum commersonii.</title>
        <authorList>
            <person name="Cho K."/>
        </authorList>
    </citation>
    <scope>NUCLEOTIDE SEQUENCE [LARGE SCALE GENOMIC DNA]</scope>
    <source>
        <strain evidence="4">LZ3.2</strain>
        <tissue evidence="4">Leaf</tissue>
    </source>
</reference>
<gene>
    <name evidence="4" type="ORF">H5410_050467</name>
</gene>
<dbReference type="OrthoDB" id="1745213at2759"/>
<organism evidence="4 5">
    <name type="scientific">Solanum commersonii</name>
    <name type="common">Commerson's wild potato</name>
    <name type="synonym">Commerson's nightshade</name>
    <dbReference type="NCBI Taxonomy" id="4109"/>
    <lineage>
        <taxon>Eukaryota</taxon>
        <taxon>Viridiplantae</taxon>
        <taxon>Streptophyta</taxon>
        <taxon>Embryophyta</taxon>
        <taxon>Tracheophyta</taxon>
        <taxon>Spermatophyta</taxon>
        <taxon>Magnoliopsida</taxon>
        <taxon>eudicotyledons</taxon>
        <taxon>Gunneridae</taxon>
        <taxon>Pentapetalae</taxon>
        <taxon>asterids</taxon>
        <taxon>lamiids</taxon>
        <taxon>Solanales</taxon>
        <taxon>Solanaceae</taxon>
        <taxon>Solanoideae</taxon>
        <taxon>Solaneae</taxon>
        <taxon>Solanum</taxon>
    </lineage>
</organism>
<evidence type="ECO:0000313" key="4">
    <source>
        <dbReference type="EMBL" id="KAG5579840.1"/>
    </source>
</evidence>
<comment type="subcellular location">
    <subcellularLocation>
        <location evidence="1">Nucleus</location>
    </subcellularLocation>
</comment>
<feature type="compositionally biased region" description="Polar residues" evidence="3">
    <location>
        <begin position="46"/>
        <end position="57"/>
    </location>
</feature>
<dbReference type="GO" id="GO:0003700">
    <property type="term" value="F:DNA-binding transcription factor activity"/>
    <property type="evidence" value="ECO:0007669"/>
    <property type="project" value="TreeGrafter"/>
</dbReference>
<keyword evidence="5" id="KW-1185">Reference proteome</keyword>
<dbReference type="GO" id="GO:0043565">
    <property type="term" value="F:sequence-specific DNA binding"/>
    <property type="evidence" value="ECO:0007669"/>
    <property type="project" value="TreeGrafter"/>
</dbReference>
<comment type="caution">
    <text evidence="4">The sequence shown here is derived from an EMBL/GenBank/DDBJ whole genome shotgun (WGS) entry which is preliminary data.</text>
</comment>
<evidence type="ECO:0000256" key="3">
    <source>
        <dbReference type="SAM" id="MobiDB-lite"/>
    </source>
</evidence>
<name>A0A9J5WXY6_SOLCO</name>
<dbReference type="GO" id="GO:0005634">
    <property type="term" value="C:nucleus"/>
    <property type="evidence" value="ECO:0007669"/>
    <property type="project" value="UniProtKB-SubCell"/>
</dbReference>
<dbReference type="AlphaFoldDB" id="A0A9J5WXY6"/>
<accession>A0A9J5WXY6</accession>